<dbReference type="RefSeq" id="WP_224141164.1">
    <property type="nucleotide sequence ID" value="NZ_JAIQUM010000066.1"/>
</dbReference>
<dbReference type="Proteomes" id="UP001165287">
    <property type="component" value="Unassembled WGS sequence"/>
</dbReference>
<gene>
    <name evidence="1" type="ORF">K9V48_21370</name>
</gene>
<reference evidence="1" key="1">
    <citation type="submission" date="2024-05" db="EMBL/GenBank/DDBJ databases">
        <title>Metabacillus sp. nov., isolated from the rhizosphere soil of tomato plants.</title>
        <authorList>
            <person name="Ma R."/>
        </authorList>
    </citation>
    <scope>NUCLEOTIDE SEQUENCE</scope>
    <source>
        <strain evidence="1">DBTR6</strain>
    </source>
</reference>
<name>A0ABS7UWL7_9BACI</name>
<dbReference type="EMBL" id="JAIQUM010000066">
    <property type="protein sequence ID" value="MBZ5752715.1"/>
    <property type="molecule type" value="Genomic_DNA"/>
</dbReference>
<organism evidence="1 2">
    <name type="scientific">Metabacillus rhizolycopersici</name>
    <dbReference type="NCBI Taxonomy" id="2875709"/>
    <lineage>
        <taxon>Bacteria</taxon>
        <taxon>Bacillati</taxon>
        <taxon>Bacillota</taxon>
        <taxon>Bacilli</taxon>
        <taxon>Bacillales</taxon>
        <taxon>Bacillaceae</taxon>
        <taxon>Metabacillus</taxon>
    </lineage>
</organism>
<evidence type="ECO:0000313" key="1">
    <source>
        <dbReference type="EMBL" id="MBZ5752715.1"/>
    </source>
</evidence>
<protein>
    <recommendedName>
        <fullName evidence="3">Septum formation initiator</fullName>
    </recommendedName>
</protein>
<evidence type="ECO:0008006" key="3">
    <source>
        <dbReference type="Google" id="ProtNLM"/>
    </source>
</evidence>
<sequence length="75" mass="8627">MTGLVAVILIFSIPILGIVTTHFQTQSKIKHKMIKNELELEKLKHANYLIETEKMRLELEQKLKLEGLNGNTKIL</sequence>
<comment type="caution">
    <text evidence="1">The sequence shown here is derived from an EMBL/GenBank/DDBJ whole genome shotgun (WGS) entry which is preliminary data.</text>
</comment>
<keyword evidence="2" id="KW-1185">Reference proteome</keyword>
<accession>A0ABS7UWL7</accession>
<evidence type="ECO:0000313" key="2">
    <source>
        <dbReference type="Proteomes" id="UP001165287"/>
    </source>
</evidence>
<proteinExistence type="predicted"/>